<comment type="catalytic activity">
    <reaction evidence="1 4">
        <text>an S-substituted glutathione + H2O = an S-substituted L-cysteinylglycine + L-glutamate</text>
        <dbReference type="Rhea" id="RHEA:59468"/>
        <dbReference type="ChEBI" id="CHEBI:15377"/>
        <dbReference type="ChEBI" id="CHEBI:29985"/>
        <dbReference type="ChEBI" id="CHEBI:90779"/>
        <dbReference type="ChEBI" id="CHEBI:143103"/>
        <dbReference type="EC" id="3.4.19.13"/>
    </reaction>
</comment>
<gene>
    <name evidence="5" type="primary">ggt</name>
    <name evidence="5" type="ORF">QEZ52_22190</name>
</gene>
<evidence type="ECO:0000313" key="5">
    <source>
        <dbReference type="EMBL" id="WZK91452.1"/>
    </source>
</evidence>
<evidence type="ECO:0000256" key="1">
    <source>
        <dbReference type="ARBA" id="ARBA00001049"/>
    </source>
</evidence>
<dbReference type="EMBL" id="CP123586">
    <property type="protein sequence ID" value="WZK91452.1"/>
    <property type="molecule type" value="Genomic_DNA"/>
</dbReference>
<dbReference type="PRINTS" id="PR01210">
    <property type="entry name" value="GGTRANSPTASE"/>
</dbReference>
<sequence length="531" mass="57814">MRNLELPGRSPVIATTAVAATSHHLATQTAIAILQKGGNAMDAAIAACAVQCVVEPQSTGIGGDCFCMYAPKGSDDYVAFNGSGRAPAAATPEWFAEQGITRIQQQSAHAVTIPGAVDAWDTLHRDHGVLPFADVLQPAIDYAQNGYPIASRVSVDFARNLGLLQGCEHASRVFLPGGQSVPEGHVHKQPDLGRTLEKIATQGRDGFYTSDVAEDMVTFLQGHGGLHTMEDFANVQGDYVTPIKARYHGYDVYQCPPNGQGVIALMLLKLMERFEKEGDTPINLNRIHQEIEAGRLTYHQRDCYVADPEHAQVPVEWLLSDENIDNLYNTIQADQALTEMPDFTPPVHHDTVYITVVDKDRNACSFINTLFHNFGTGLMAPRSGVLLHCRGMGFSLDSEHPNCIAPNKRPLHTIIPGMVAKDGKTVMSYGVMGGAYQAFGHMQFLSRFLQYGFDIQEAQDLPRFFPNPITGNIDCEGTLPDDITEDLRARGHRIDAAKVPIGGSQAIWIDWDKGTLTGGSDPRKDGCAAGY</sequence>
<keyword evidence="4" id="KW-0317">Glutathione biosynthesis</keyword>
<keyword evidence="5" id="KW-0614">Plasmid</keyword>
<comment type="subunit">
    <text evidence="4">This enzyme consists of two polypeptide chains, which are synthesized in precursor form from a single polypeptide.</text>
</comment>
<protein>
    <recommendedName>
        <fullName evidence="4">Glutathione hydrolase proenzyme</fullName>
        <ecNumber evidence="4">2.3.2.2</ecNumber>
        <ecNumber evidence="4">3.4.19.13</ecNumber>
    </recommendedName>
    <component>
        <recommendedName>
            <fullName evidence="4">Glutathione hydrolase large chain</fullName>
        </recommendedName>
    </component>
    <component>
        <recommendedName>
            <fullName evidence="4">Glutathione hydrolase small chain</fullName>
        </recommendedName>
    </component>
</protein>
<dbReference type="SUPFAM" id="SSF56235">
    <property type="entry name" value="N-terminal nucleophile aminohydrolases (Ntn hydrolases)"/>
    <property type="match status" value="1"/>
</dbReference>
<organism evidence="5 6">
    <name type="scientific">Aliisedimentitalea scapharcae</name>
    <dbReference type="NCBI Taxonomy" id="1524259"/>
    <lineage>
        <taxon>Bacteria</taxon>
        <taxon>Pseudomonadati</taxon>
        <taxon>Pseudomonadota</taxon>
        <taxon>Alphaproteobacteria</taxon>
        <taxon>Rhodobacterales</taxon>
        <taxon>Roseobacteraceae</taxon>
        <taxon>Aliisedimentitalea</taxon>
    </lineage>
</organism>
<dbReference type="NCBIfam" id="TIGR00066">
    <property type="entry name" value="g_glut_trans"/>
    <property type="match status" value="1"/>
</dbReference>
<comment type="similarity">
    <text evidence="4">Belongs to the gamma-glutamyltransferase family.</text>
</comment>
<dbReference type="Pfam" id="PF01019">
    <property type="entry name" value="G_glu_transpept"/>
    <property type="match status" value="1"/>
</dbReference>
<dbReference type="PANTHER" id="PTHR43881:SF1">
    <property type="entry name" value="GAMMA-GLUTAMYLTRANSPEPTIDASE (AFU_ORTHOLOGUE AFUA_4G13580)"/>
    <property type="match status" value="1"/>
</dbReference>
<dbReference type="EC" id="2.3.2.2" evidence="4"/>
<dbReference type="Gene3D" id="1.10.246.230">
    <property type="match status" value="1"/>
</dbReference>
<name>A0ABZ2XZP2_9RHOB</name>
<proteinExistence type="inferred from homology"/>
<keyword evidence="4" id="KW-0378">Hydrolase</keyword>
<keyword evidence="4" id="KW-0865">Zymogen</keyword>
<keyword evidence="6" id="KW-1185">Reference proteome</keyword>
<keyword evidence="4 5" id="KW-0012">Acyltransferase</keyword>
<evidence type="ECO:0000256" key="2">
    <source>
        <dbReference type="ARBA" id="ARBA00001089"/>
    </source>
</evidence>
<evidence type="ECO:0000256" key="3">
    <source>
        <dbReference type="ARBA" id="ARBA00047417"/>
    </source>
</evidence>
<dbReference type="Proteomes" id="UP001623232">
    <property type="component" value="Plasmid unnamed2"/>
</dbReference>
<dbReference type="EC" id="3.4.19.13" evidence="4"/>
<comment type="catalytic activity">
    <reaction evidence="3 4">
        <text>an N-terminal (5-L-glutamyl)-[peptide] + an alpha-amino acid = 5-L-glutamyl amino acid + an N-terminal L-alpha-aminoacyl-[peptide]</text>
        <dbReference type="Rhea" id="RHEA:23904"/>
        <dbReference type="Rhea" id="RHEA-COMP:9780"/>
        <dbReference type="Rhea" id="RHEA-COMP:9795"/>
        <dbReference type="ChEBI" id="CHEBI:77644"/>
        <dbReference type="ChEBI" id="CHEBI:78597"/>
        <dbReference type="ChEBI" id="CHEBI:78599"/>
        <dbReference type="ChEBI" id="CHEBI:78608"/>
        <dbReference type="EC" id="2.3.2.2"/>
    </reaction>
</comment>
<evidence type="ECO:0000256" key="4">
    <source>
        <dbReference type="RuleBase" id="RU368036"/>
    </source>
</evidence>
<reference evidence="5 6" key="1">
    <citation type="submission" date="2023-04" db="EMBL/GenBank/DDBJ databases">
        <title>Complete genome sequence of Alisedimentitalea scapharcae.</title>
        <authorList>
            <person name="Rong J.-C."/>
            <person name="Yi M.-L."/>
            <person name="Zhao Q."/>
        </authorList>
    </citation>
    <scope>NUCLEOTIDE SEQUENCE [LARGE SCALE GENOMIC DNA]</scope>
    <source>
        <strain evidence="5 6">KCTC 42119</strain>
        <plasmid evidence="5 6">unnamed2</plasmid>
    </source>
</reference>
<dbReference type="GO" id="GO:0103068">
    <property type="term" value="F:leukotriene C4 gamma-glutamyl transferase activity"/>
    <property type="evidence" value="ECO:0007669"/>
    <property type="project" value="UniProtKB-EC"/>
</dbReference>
<dbReference type="InterPro" id="IPR029055">
    <property type="entry name" value="Ntn_hydrolases_N"/>
</dbReference>
<keyword evidence="4 5" id="KW-0808">Transferase</keyword>
<dbReference type="Gene3D" id="3.60.20.40">
    <property type="match status" value="1"/>
</dbReference>
<dbReference type="InterPro" id="IPR052896">
    <property type="entry name" value="GGT-like_enzyme"/>
</dbReference>
<comment type="catalytic activity">
    <reaction evidence="2 4">
        <text>glutathione + H2O = L-cysteinylglycine + L-glutamate</text>
        <dbReference type="Rhea" id="RHEA:28807"/>
        <dbReference type="ChEBI" id="CHEBI:15377"/>
        <dbReference type="ChEBI" id="CHEBI:29985"/>
        <dbReference type="ChEBI" id="CHEBI:57925"/>
        <dbReference type="ChEBI" id="CHEBI:61694"/>
        <dbReference type="EC" id="3.4.19.13"/>
    </reaction>
</comment>
<geneLocation type="plasmid" evidence="5 6">
    <name>unnamed2</name>
</geneLocation>
<dbReference type="InterPro" id="IPR000101">
    <property type="entry name" value="GGT_peptidase"/>
</dbReference>
<dbReference type="PANTHER" id="PTHR43881">
    <property type="entry name" value="GAMMA-GLUTAMYLTRANSPEPTIDASE (AFU_ORTHOLOGUE AFUA_4G13580)"/>
    <property type="match status" value="1"/>
</dbReference>
<comment type="pathway">
    <text evidence="4">Sulfur metabolism; glutathione metabolism.</text>
</comment>
<accession>A0ABZ2XZP2</accession>
<evidence type="ECO:0000313" key="6">
    <source>
        <dbReference type="Proteomes" id="UP001623232"/>
    </source>
</evidence>
<comment type="PTM">
    <text evidence="4">Cleaved by autocatalysis into a large and a small subunit.</text>
</comment>
<dbReference type="InterPro" id="IPR043137">
    <property type="entry name" value="GGT_ssub_C"/>
</dbReference>
<dbReference type="RefSeq" id="WP_343211677.1">
    <property type="nucleotide sequence ID" value="NZ_CP123586.1"/>
</dbReference>